<dbReference type="Proteomes" id="UP000681722">
    <property type="component" value="Unassembled WGS sequence"/>
</dbReference>
<dbReference type="AlphaFoldDB" id="A0A816AFY7"/>
<dbReference type="EMBL" id="CAJOBC010100601">
    <property type="protein sequence ID" value="CAF4468255.1"/>
    <property type="molecule type" value="Genomic_DNA"/>
</dbReference>
<dbReference type="EMBL" id="CAJOBA010059905">
    <property type="protein sequence ID" value="CAF4319399.1"/>
    <property type="molecule type" value="Genomic_DNA"/>
</dbReference>
<accession>A0A816AFY7</accession>
<sequence length="97" mass="10591">NPPSEKEGMIDLTQCARVIIAEHVDLLALQEVDVNTQRTGGEYGNAHLSRFPIKDTFRYELPLGTSGEQRSIGHLLSLFKTDEGEITPSSCGCGRAC</sequence>
<dbReference type="Gene3D" id="3.60.10.10">
    <property type="entry name" value="Endonuclease/exonuclease/phosphatase"/>
    <property type="match status" value="1"/>
</dbReference>
<proteinExistence type="predicted"/>
<organism evidence="2 5">
    <name type="scientific">Didymodactylos carnosus</name>
    <dbReference type="NCBI Taxonomy" id="1234261"/>
    <lineage>
        <taxon>Eukaryota</taxon>
        <taxon>Metazoa</taxon>
        <taxon>Spiralia</taxon>
        <taxon>Gnathifera</taxon>
        <taxon>Rotifera</taxon>
        <taxon>Eurotatoria</taxon>
        <taxon>Bdelloidea</taxon>
        <taxon>Philodinida</taxon>
        <taxon>Philodinidae</taxon>
        <taxon>Didymodactylos</taxon>
    </lineage>
</organism>
<reference evidence="2" key="1">
    <citation type="submission" date="2021-02" db="EMBL/GenBank/DDBJ databases">
        <authorList>
            <person name="Nowell W R."/>
        </authorList>
    </citation>
    <scope>NUCLEOTIDE SEQUENCE</scope>
</reference>
<dbReference type="Proteomes" id="UP000677228">
    <property type="component" value="Unassembled WGS sequence"/>
</dbReference>
<evidence type="ECO:0000313" key="3">
    <source>
        <dbReference type="EMBL" id="CAF4319399.1"/>
    </source>
</evidence>
<evidence type="ECO:0000313" key="2">
    <source>
        <dbReference type="EMBL" id="CAF1594472.1"/>
    </source>
</evidence>
<evidence type="ECO:0000313" key="1">
    <source>
        <dbReference type="EMBL" id="CAF1532167.1"/>
    </source>
</evidence>
<dbReference type="EMBL" id="CAJNOK010037655">
    <property type="protein sequence ID" value="CAF1532167.1"/>
    <property type="molecule type" value="Genomic_DNA"/>
</dbReference>
<dbReference type="EMBL" id="CAJNOQ010034347">
    <property type="protein sequence ID" value="CAF1594472.1"/>
    <property type="molecule type" value="Genomic_DNA"/>
</dbReference>
<keyword evidence="5" id="KW-1185">Reference proteome</keyword>
<dbReference type="OrthoDB" id="200415at2759"/>
<dbReference type="Proteomes" id="UP000682733">
    <property type="component" value="Unassembled WGS sequence"/>
</dbReference>
<name>A0A816AFY7_9BILA</name>
<dbReference type="SUPFAM" id="SSF56219">
    <property type="entry name" value="DNase I-like"/>
    <property type="match status" value="1"/>
</dbReference>
<evidence type="ECO:0000313" key="5">
    <source>
        <dbReference type="Proteomes" id="UP000663829"/>
    </source>
</evidence>
<evidence type="ECO:0008006" key="6">
    <source>
        <dbReference type="Google" id="ProtNLM"/>
    </source>
</evidence>
<dbReference type="InterPro" id="IPR036691">
    <property type="entry name" value="Endo/exonu/phosph_ase_sf"/>
</dbReference>
<gene>
    <name evidence="2" type="ORF">GPM918_LOCUS41982</name>
    <name evidence="1" type="ORF">OVA965_LOCUS38310</name>
    <name evidence="4" type="ORF">SRO942_LOCUS43133</name>
    <name evidence="3" type="ORF">TMI583_LOCUS39489</name>
</gene>
<evidence type="ECO:0000313" key="4">
    <source>
        <dbReference type="EMBL" id="CAF4468255.1"/>
    </source>
</evidence>
<comment type="caution">
    <text evidence="2">The sequence shown here is derived from an EMBL/GenBank/DDBJ whole genome shotgun (WGS) entry which is preliminary data.</text>
</comment>
<dbReference type="Proteomes" id="UP000663829">
    <property type="component" value="Unassembled WGS sequence"/>
</dbReference>
<protein>
    <recommendedName>
        <fullName evidence="6">Endonuclease/exonuclease/phosphatase domain-containing protein</fullName>
    </recommendedName>
</protein>
<feature type="non-terminal residue" evidence="2">
    <location>
        <position position="1"/>
    </location>
</feature>